<evidence type="ECO:0000313" key="1">
    <source>
        <dbReference type="EMBL" id="JAH51557.1"/>
    </source>
</evidence>
<organism evidence="1">
    <name type="scientific">Anguilla anguilla</name>
    <name type="common">European freshwater eel</name>
    <name type="synonym">Muraena anguilla</name>
    <dbReference type="NCBI Taxonomy" id="7936"/>
    <lineage>
        <taxon>Eukaryota</taxon>
        <taxon>Metazoa</taxon>
        <taxon>Chordata</taxon>
        <taxon>Craniata</taxon>
        <taxon>Vertebrata</taxon>
        <taxon>Euteleostomi</taxon>
        <taxon>Actinopterygii</taxon>
        <taxon>Neopterygii</taxon>
        <taxon>Teleostei</taxon>
        <taxon>Anguilliformes</taxon>
        <taxon>Anguillidae</taxon>
        <taxon>Anguilla</taxon>
    </lineage>
</organism>
<sequence length="31" mass="3773">MNIWLLLVLLLFKCVCLESIYLIPFFSFVFF</sequence>
<dbReference type="AlphaFoldDB" id="A0A0E9TDP1"/>
<accession>A0A0E9TDP1</accession>
<proteinExistence type="predicted"/>
<reference evidence="1" key="1">
    <citation type="submission" date="2014-11" db="EMBL/GenBank/DDBJ databases">
        <authorList>
            <person name="Amaro Gonzalez C."/>
        </authorList>
    </citation>
    <scope>NUCLEOTIDE SEQUENCE</scope>
</reference>
<name>A0A0E9TDP1_ANGAN</name>
<protein>
    <submittedName>
        <fullName evidence="1">Uncharacterized protein</fullName>
    </submittedName>
</protein>
<dbReference type="EMBL" id="GBXM01057020">
    <property type="protein sequence ID" value="JAH51557.1"/>
    <property type="molecule type" value="Transcribed_RNA"/>
</dbReference>
<reference evidence="1" key="2">
    <citation type="journal article" date="2015" name="Fish Shellfish Immunol.">
        <title>Early steps in the European eel (Anguilla anguilla)-Vibrio vulnificus interaction in the gills: Role of the RtxA13 toxin.</title>
        <authorList>
            <person name="Callol A."/>
            <person name="Pajuelo D."/>
            <person name="Ebbesson L."/>
            <person name="Teles M."/>
            <person name="MacKenzie S."/>
            <person name="Amaro C."/>
        </authorList>
    </citation>
    <scope>NUCLEOTIDE SEQUENCE</scope>
</reference>